<dbReference type="InterPro" id="IPR050168">
    <property type="entry name" value="AAA_ATPase_domain"/>
</dbReference>
<keyword evidence="1" id="KW-0547">Nucleotide-binding</keyword>
<feature type="region of interest" description="Disordered" evidence="3">
    <location>
        <begin position="863"/>
        <end position="883"/>
    </location>
</feature>
<dbReference type="CDD" id="cd19519">
    <property type="entry name" value="RecA-like_CDC48_r1-like"/>
    <property type="match status" value="1"/>
</dbReference>
<dbReference type="GO" id="GO:0051228">
    <property type="term" value="P:mitotic spindle disassembly"/>
    <property type="evidence" value="ECO:0007669"/>
    <property type="project" value="TreeGrafter"/>
</dbReference>
<feature type="region of interest" description="Disordered" evidence="3">
    <location>
        <begin position="1"/>
        <end position="46"/>
    </location>
</feature>
<dbReference type="PROSITE" id="PS00674">
    <property type="entry name" value="AAA"/>
    <property type="match status" value="1"/>
</dbReference>
<reference evidence="7" key="2">
    <citation type="submission" date="2013-10" db="EMBL/GenBank/DDBJ databases">
        <authorList>
            <person name="Aslett M."/>
        </authorList>
    </citation>
    <scope>NUCLEOTIDE SEQUENCE [LARGE SCALE GENOMIC DNA]</scope>
    <source>
        <strain evidence="7">Houghton</strain>
    </source>
</reference>
<dbReference type="PANTHER" id="PTHR23077">
    <property type="entry name" value="AAA-FAMILY ATPASE"/>
    <property type="match status" value="1"/>
</dbReference>
<dbReference type="EMBL" id="HG710431">
    <property type="protein sequence ID" value="CDJ46587.1"/>
    <property type="molecule type" value="Genomic_DNA"/>
</dbReference>
<dbReference type="InterPro" id="IPR003960">
    <property type="entry name" value="ATPase_AAA_CS"/>
</dbReference>
<feature type="compositionally biased region" description="Low complexity" evidence="3">
    <location>
        <begin position="1"/>
        <end position="10"/>
    </location>
</feature>
<dbReference type="Proteomes" id="UP000030750">
    <property type="component" value="Unassembled WGS sequence"/>
</dbReference>
<dbReference type="SUPFAM" id="SSF50692">
    <property type="entry name" value="ADC-like"/>
    <property type="match status" value="1"/>
</dbReference>
<proteinExistence type="predicted"/>
<evidence type="ECO:0000256" key="1">
    <source>
        <dbReference type="ARBA" id="ARBA00022741"/>
    </source>
</evidence>
<keyword evidence="7" id="KW-0132">Cell division</keyword>
<dbReference type="GO" id="GO:0005829">
    <property type="term" value="C:cytosol"/>
    <property type="evidence" value="ECO:0007669"/>
    <property type="project" value="TreeGrafter"/>
</dbReference>
<evidence type="ECO:0000256" key="2">
    <source>
        <dbReference type="ARBA" id="ARBA00022840"/>
    </source>
</evidence>
<sequence length="883" mass="95761">MTEETPSSGGPAAGGAGGAPAAPAGNKKADASAAANQPPTKKRSPHRLVVEEAINEDNSVVALNPARMETLEIFRGDTVLLRGKMRHDTVCVVLADQDLDEGKIRLNKVVRKNLRVRLGGVASVRLLVLRDADIVHVSACADCPYGKRIHVLPLDDTIEGITGNLFEIYLKPYFMEAYRPVRKNDLFLVRGGFRPVEFKVVGVDPGDFCIVAPDTVIHCEGEPVKREEEERLDEIGYEDIGGSFIPMQFPHHKAVLGAAAQPPNACGEGRGDRGSSIAGAAAGQQGGCRKQMAQIREMIELPLRHPTLFKTLGVKPPRGVLLYGPPGSGKTLIAKAVANETGAFFFLINGPEVMSKMAGRNNADSGEAEANLRRAFEEAEKNAPAIIFIDEIDSIAPKREKTNGEVERRVVSQLLTLMDGLKGRGQVVVIGATNRQNSIDPALRRFGRFDREIDIGVPDDNGRLEILRIHTRNMKLGPDVRLEELASSTHGFVGADLAQLCTEAALSCIREKMDLIDLEDDTIDAQVLRSMAVTQEHFSSALQSCNPSSLRETVVEVPNVKWDDIGGLEEVKRNLQEMILYPIDHPEKFEKFGMSPSRGVLFYGPPGCGKTLLAKAVASECSANFISIKGPELLTMWFGESEANVREARAASPCVLFFDELDSIGTQRGNNLGDAGGAGDRVMNQLLTEIDGVGPMKNLFFVGATNRPELLDEALLRPGRLDQLIYIPLPDLPARVSILQATLRKAPVAPNVPIPFLAHKTAGFSGADIAEMCQRAAKAAIRDAIAAEELARAAGTEGMDEDESNVKYEITRKHFEEGLAGARRSVSQTDLSKYDSFRMKFDPIYKSQAAGGDGTIIVDWPNTDGATTDLGRVEEGDDDDLYS</sequence>
<evidence type="ECO:0000313" key="7">
    <source>
        <dbReference type="EMBL" id="CDJ46587.1"/>
    </source>
</evidence>
<evidence type="ECO:0000256" key="3">
    <source>
        <dbReference type="SAM" id="MobiDB-lite"/>
    </source>
</evidence>
<organism evidence="7 8">
    <name type="scientific">Eimeria brunetti</name>
    <dbReference type="NCBI Taxonomy" id="51314"/>
    <lineage>
        <taxon>Eukaryota</taxon>
        <taxon>Sar</taxon>
        <taxon>Alveolata</taxon>
        <taxon>Apicomplexa</taxon>
        <taxon>Conoidasida</taxon>
        <taxon>Coccidia</taxon>
        <taxon>Eucoccidiorida</taxon>
        <taxon>Eimeriorina</taxon>
        <taxon>Eimeriidae</taxon>
        <taxon>Eimeria</taxon>
    </lineage>
</organism>
<dbReference type="GO" id="GO:0051301">
    <property type="term" value="P:cell division"/>
    <property type="evidence" value="ECO:0007669"/>
    <property type="project" value="UniProtKB-KW"/>
</dbReference>
<dbReference type="InterPro" id="IPR029067">
    <property type="entry name" value="CDC48_domain_2-like_sf"/>
</dbReference>
<dbReference type="GO" id="GO:0005524">
    <property type="term" value="F:ATP binding"/>
    <property type="evidence" value="ECO:0007669"/>
    <property type="project" value="UniProtKB-KW"/>
</dbReference>
<dbReference type="Gene3D" id="6.10.20.150">
    <property type="match status" value="1"/>
</dbReference>
<keyword evidence="7" id="KW-0131">Cell cycle</keyword>
<dbReference type="GO" id="GO:0005634">
    <property type="term" value="C:nucleus"/>
    <property type="evidence" value="ECO:0007669"/>
    <property type="project" value="TreeGrafter"/>
</dbReference>
<keyword evidence="2" id="KW-0067">ATP-binding</keyword>
<dbReference type="Gene3D" id="3.10.330.10">
    <property type="match status" value="1"/>
</dbReference>
<dbReference type="GO" id="GO:0016887">
    <property type="term" value="F:ATP hydrolysis activity"/>
    <property type="evidence" value="ECO:0007669"/>
    <property type="project" value="InterPro"/>
</dbReference>
<dbReference type="InterPro" id="IPR003338">
    <property type="entry name" value="CDC4_N-term_subdom"/>
</dbReference>
<dbReference type="Pfam" id="PF00004">
    <property type="entry name" value="AAA"/>
    <property type="match status" value="2"/>
</dbReference>
<feature type="domain" description="CDC48 N-terminal subdomain" evidence="6">
    <location>
        <begin position="47"/>
        <end position="129"/>
    </location>
</feature>
<dbReference type="Gene3D" id="3.40.50.300">
    <property type="entry name" value="P-loop containing nucleotide triphosphate hydrolases"/>
    <property type="match status" value="2"/>
</dbReference>
<dbReference type="PANTHER" id="PTHR23077:SF171">
    <property type="entry name" value="NUCLEAR VALOSIN-CONTAINING PROTEIN-LIKE"/>
    <property type="match status" value="1"/>
</dbReference>
<dbReference type="Pfam" id="PF02933">
    <property type="entry name" value="CDC48_2"/>
    <property type="match status" value="1"/>
</dbReference>
<dbReference type="AlphaFoldDB" id="U6L852"/>
<dbReference type="GO" id="GO:0034098">
    <property type="term" value="C:VCP-NPL4-UFD1 AAA ATPase complex"/>
    <property type="evidence" value="ECO:0007669"/>
    <property type="project" value="TreeGrafter"/>
</dbReference>
<reference evidence="7" key="1">
    <citation type="submission" date="2013-10" db="EMBL/GenBank/DDBJ databases">
        <title>Genomic analysis of the causative agents of coccidiosis in chickens.</title>
        <authorList>
            <person name="Reid A.J."/>
            <person name="Blake D."/>
            <person name="Billington K."/>
            <person name="Browne H."/>
            <person name="Dunn M."/>
            <person name="Hung S."/>
            <person name="Kawahara F."/>
            <person name="Miranda-Saavedra D."/>
            <person name="Mourier T."/>
            <person name="Nagra H."/>
            <person name="Otto T.D."/>
            <person name="Rawlings N."/>
            <person name="Sanchez A."/>
            <person name="Sanders M."/>
            <person name="Subramaniam C."/>
            <person name="Tay Y."/>
            <person name="Dear P."/>
            <person name="Doerig C."/>
            <person name="Gruber A."/>
            <person name="Parkinson J."/>
            <person name="Shirley M."/>
            <person name="Wan K.L."/>
            <person name="Berriman M."/>
            <person name="Tomley F."/>
            <person name="Pain A."/>
        </authorList>
    </citation>
    <scope>NUCLEOTIDE SEQUENCE [LARGE SCALE GENOMIC DNA]</scope>
    <source>
        <strain evidence="7">Houghton</strain>
    </source>
</reference>
<dbReference type="Pfam" id="PF02359">
    <property type="entry name" value="CDC48_N"/>
    <property type="match status" value="1"/>
</dbReference>
<evidence type="ECO:0000259" key="6">
    <source>
        <dbReference type="SMART" id="SM01073"/>
    </source>
</evidence>
<evidence type="ECO:0000313" key="8">
    <source>
        <dbReference type="Proteomes" id="UP000030750"/>
    </source>
</evidence>
<dbReference type="GO" id="GO:0031593">
    <property type="term" value="F:polyubiquitin modification-dependent protein binding"/>
    <property type="evidence" value="ECO:0007669"/>
    <property type="project" value="TreeGrafter"/>
</dbReference>
<dbReference type="FunFam" id="3.40.50.300:FF:000012">
    <property type="entry name" value="Transitional endoplasmic reticulum ATPase"/>
    <property type="match status" value="1"/>
</dbReference>
<dbReference type="SMART" id="SM00382">
    <property type="entry name" value="AAA"/>
    <property type="match status" value="2"/>
</dbReference>
<feature type="domain" description="CDC48" evidence="5">
    <location>
        <begin position="160"/>
        <end position="226"/>
    </location>
</feature>
<dbReference type="VEuPathDB" id="ToxoDB:EBH_0012790"/>
<dbReference type="InterPro" id="IPR003593">
    <property type="entry name" value="AAA+_ATPase"/>
</dbReference>
<feature type="domain" description="AAA+ ATPase" evidence="4">
    <location>
        <begin position="596"/>
        <end position="731"/>
    </location>
</feature>
<dbReference type="Gene3D" id="2.40.40.20">
    <property type="match status" value="1"/>
</dbReference>
<dbReference type="SUPFAM" id="SSF52540">
    <property type="entry name" value="P-loop containing nucleoside triphosphate hydrolases"/>
    <property type="match status" value="2"/>
</dbReference>
<dbReference type="Pfam" id="PF17862">
    <property type="entry name" value="AAA_lid_3"/>
    <property type="match status" value="2"/>
</dbReference>
<protein>
    <submittedName>
        <fullName evidence="7">Cell division protein 48, putative</fullName>
    </submittedName>
</protein>
<dbReference type="GO" id="GO:0030970">
    <property type="term" value="P:retrograde protein transport, ER to cytosol"/>
    <property type="evidence" value="ECO:0007669"/>
    <property type="project" value="TreeGrafter"/>
</dbReference>
<evidence type="ECO:0000259" key="4">
    <source>
        <dbReference type="SMART" id="SM00382"/>
    </source>
</evidence>
<dbReference type="OrthoDB" id="27435at2759"/>
<dbReference type="InterPro" id="IPR041569">
    <property type="entry name" value="AAA_lid_3"/>
</dbReference>
<feature type="compositionally biased region" description="Low complexity" evidence="3">
    <location>
        <begin position="19"/>
        <end position="39"/>
    </location>
</feature>
<dbReference type="InterPro" id="IPR004201">
    <property type="entry name" value="Cdc48_dom2"/>
</dbReference>
<dbReference type="InterPro" id="IPR003959">
    <property type="entry name" value="ATPase_AAA_core"/>
</dbReference>
<dbReference type="SUPFAM" id="SSF54585">
    <property type="entry name" value="Cdc48 domain 2-like"/>
    <property type="match status" value="1"/>
</dbReference>
<dbReference type="SMART" id="SM01072">
    <property type="entry name" value="CDC48_2"/>
    <property type="match status" value="1"/>
</dbReference>
<dbReference type="Gene3D" id="1.10.8.60">
    <property type="match status" value="1"/>
</dbReference>
<gene>
    <name evidence="7" type="ORF">EBH_0012790</name>
</gene>
<dbReference type="FunFam" id="3.10.330.10:FF:000001">
    <property type="entry name" value="Cell division control 48"/>
    <property type="match status" value="1"/>
</dbReference>
<dbReference type="InterPro" id="IPR027417">
    <property type="entry name" value="P-loop_NTPase"/>
</dbReference>
<dbReference type="GO" id="GO:0097352">
    <property type="term" value="P:autophagosome maturation"/>
    <property type="evidence" value="ECO:0007669"/>
    <property type="project" value="TreeGrafter"/>
</dbReference>
<dbReference type="FunFam" id="1.10.8.60:FF:000079">
    <property type="entry name" value="Cell division cycle protein 48 homologue"/>
    <property type="match status" value="1"/>
</dbReference>
<dbReference type="InterPro" id="IPR009010">
    <property type="entry name" value="Asp_de-COase-like_dom_sf"/>
</dbReference>
<name>U6L852_9EIME</name>
<evidence type="ECO:0000259" key="5">
    <source>
        <dbReference type="SMART" id="SM01072"/>
    </source>
</evidence>
<accession>U6L852</accession>
<dbReference type="SMART" id="SM01073">
    <property type="entry name" value="CDC48_N"/>
    <property type="match status" value="1"/>
</dbReference>
<feature type="domain" description="AAA+ ATPase" evidence="4">
    <location>
        <begin position="316"/>
        <end position="459"/>
    </location>
</feature>
<dbReference type="FunFam" id="3.40.50.300:FF:000048">
    <property type="entry name" value="Transitional endoplasmic reticulum ATPase"/>
    <property type="match status" value="1"/>
</dbReference>
<dbReference type="FunFam" id="2.40.40.20:FF:000003">
    <property type="entry name" value="Transitional endoplasmic reticulum ATPase"/>
    <property type="match status" value="1"/>
</dbReference>
<keyword evidence="8" id="KW-1185">Reference proteome</keyword>